<feature type="region of interest" description="Disordered" evidence="5">
    <location>
        <begin position="635"/>
        <end position="664"/>
    </location>
</feature>
<dbReference type="GO" id="GO:0008270">
    <property type="term" value="F:zinc ion binding"/>
    <property type="evidence" value="ECO:0007669"/>
    <property type="project" value="InterPro"/>
</dbReference>
<dbReference type="CDD" id="cd12148">
    <property type="entry name" value="fungal_TF_MHR"/>
    <property type="match status" value="1"/>
</dbReference>
<dbReference type="PANTHER" id="PTHR31001:SF90">
    <property type="entry name" value="CENTROMERE DNA-BINDING PROTEIN COMPLEX CBF3 SUBUNIT B"/>
    <property type="match status" value="1"/>
</dbReference>
<dbReference type="GeneID" id="38126087"/>
<evidence type="ECO:0000256" key="1">
    <source>
        <dbReference type="ARBA" id="ARBA00004123"/>
    </source>
</evidence>
<evidence type="ECO:0000259" key="6">
    <source>
        <dbReference type="SMART" id="SM00906"/>
    </source>
</evidence>
<evidence type="ECO:0000256" key="5">
    <source>
        <dbReference type="SAM" id="MobiDB-lite"/>
    </source>
</evidence>
<organism evidence="7 8">
    <name type="scientific">Aspergillus thermomutatus</name>
    <name type="common">Neosartorya pseudofischeri</name>
    <dbReference type="NCBI Taxonomy" id="41047"/>
    <lineage>
        <taxon>Eukaryota</taxon>
        <taxon>Fungi</taxon>
        <taxon>Dikarya</taxon>
        <taxon>Ascomycota</taxon>
        <taxon>Pezizomycotina</taxon>
        <taxon>Eurotiomycetes</taxon>
        <taxon>Eurotiomycetidae</taxon>
        <taxon>Eurotiales</taxon>
        <taxon>Aspergillaceae</taxon>
        <taxon>Aspergillus</taxon>
        <taxon>Aspergillus subgen. Fumigati</taxon>
    </lineage>
</organism>
<dbReference type="PANTHER" id="PTHR31001">
    <property type="entry name" value="UNCHARACTERIZED TRANSCRIPTIONAL REGULATORY PROTEIN"/>
    <property type="match status" value="1"/>
</dbReference>
<dbReference type="InterPro" id="IPR050613">
    <property type="entry name" value="Sec_Metabolite_Reg"/>
</dbReference>
<evidence type="ECO:0000256" key="3">
    <source>
        <dbReference type="ARBA" id="ARBA00023163"/>
    </source>
</evidence>
<accession>A0A397HGH2</accession>
<dbReference type="GO" id="GO:0005634">
    <property type="term" value="C:nucleus"/>
    <property type="evidence" value="ECO:0007669"/>
    <property type="project" value="UniProtKB-SubCell"/>
</dbReference>
<evidence type="ECO:0000313" key="7">
    <source>
        <dbReference type="EMBL" id="RHZ61989.1"/>
    </source>
</evidence>
<dbReference type="GO" id="GO:0006351">
    <property type="term" value="P:DNA-templated transcription"/>
    <property type="evidence" value="ECO:0007669"/>
    <property type="project" value="InterPro"/>
</dbReference>
<dbReference type="AlphaFoldDB" id="A0A397HGH2"/>
<sequence>MHSSQDQMRQGIAMNTHCARPRDSTTLNHRGPLLRDGDIHSPDIVDLDVVSRLQARVRELEATLQQIASSKQPVTSPVLQNERTDNGVVVTPSVASTEECIENDISGPERLEIEDAATILEFLAWGRRKNPDYRDVVARKDALEHQSPGDVAAEDVWDDRSPGGTSPCAYLQILLPRRQQATRLVLWYHGSFHSISFRNHLDDFYTTVNGQINHPSVDLQWIALLFAILTGALACAPRATAQAWGFPEWEQERLSKRWFKAVTTCLHQADFTACHSIYSVEAIATLTLAAHLLGFSNTQSVLLASATRIAQSLGLHRLGSETDESSPGLVDREIGRRVWCQLCIQDWFSIPFSESYLINGSCIDTAKPRNCRDDDMRTLSDDEPSNTSYSRFFFEIAALMPRLQDEMTTANTLYTRYQRVLEYDRQLRILATRRLPYYLQNVPLEPSWPQFVPWARHSLAISSSHKIIMIHRKFLELSFTNPVFARTRRTCVAAARTIIKEQKDAIHDGGPVLWIHQAFSVTASVGSLLAAHDITDAVQIILCLDLFRRTITDPETNQHRQLVQDGLKILSRCDSNMIARRGVHLLEALLARKRARSQDALPGIRTTESASEPSRIVGLDLVGIIRSFCEQDRLQMTDRQSEPTRDWPPMDFRGANRDNGQSPSLEPLSVSLGLECAEGLEDIFSLAASYVT</sequence>
<comment type="subcellular location">
    <subcellularLocation>
        <location evidence="1">Nucleus</location>
    </subcellularLocation>
</comment>
<dbReference type="VEuPathDB" id="FungiDB:CDV56_104113"/>
<evidence type="ECO:0000256" key="2">
    <source>
        <dbReference type="ARBA" id="ARBA00023015"/>
    </source>
</evidence>
<evidence type="ECO:0000256" key="4">
    <source>
        <dbReference type="ARBA" id="ARBA00023242"/>
    </source>
</evidence>
<keyword evidence="2" id="KW-0805">Transcription regulation</keyword>
<keyword evidence="4" id="KW-0539">Nucleus</keyword>
<dbReference type="GO" id="GO:0003677">
    <property type="term" value="F:DNA binding"/>
    <property type="evidence" value="ECO:0007669"/>
    <property type="project" value="InterPro"/>
</dbReference>
<evidence type="ECO:0000313" key="8">
    <source>
        <dbReference type="Proteomes" id="UP000215305"/>
    </source>
</evidence>
<comment type="caution">
    <text evidence="7">The sequence shown here is derived from an EMBL/GenBank/DDBJ whole genome shotgun (WGS) entry which is preliminary data.</text>
</comment>
<dbReference type="InterPro" id="IPR007219">
    <property type="entry name" value="XnlR_reg_dom"/>
</dbReference>
<dbReference type="SMART" id="SM00906">
    <property type="entry name" value="Fungal_trans"/>
    <property type="match status" value="1"/>
</dbReference>
<keyword evidence="3" id="KW-0804">Transcription</keyword>
<reference evidence="7" key="1">
    <citation type="submission" date="2018-08" db="EMBL/GenBank/DDBJ databases">
        <title>Draft genome sequence of azole-resistant Aspergillus thermomutatus (Neosartorya pseudofischeri) strain HMR AF 39, isolated from a human nasal aspirate.</title>
        <authorList>
            <person name="Parent-Michaud M."/>
            <person name="Dufresne P.J."/>
            <person name="Fournier E."/>
            <person name="Martineau C."/>
            <person name="Moreira S."/>
            <person name="Perkins V."/>
            <person name="De Repentigny L."/>
            <person name="Dufresne S.F."/>
        </authorList>
    </citation>
    <scope>NUCLEOTIDE SEQUENCE [LARGE SCALE GENOMIC DNA]</scope>
    <source>
        <strain evidence="7">HMR AF 39</strain>
    </source>
</reference>
<name>A0A397HGH2_ASPTH</name>
<dbReference type="EMBL" id="NKHU02000040">
    <property type="protein sequence ID" value="RHZ61989.1"/>
    <property type="molecule type" value="Genomic_DNA"/>
</dbReference>
<gene>
    <name evidence="7" type="ORF">CDV56_104113</name>
</gene>
<feature type="domain" description="Xylanolytic transcriptional activator regulatory" evidence="6">
    <location>
        <begin position="299"/>
        <end position="374"/>
    </location>
</feature>
<dbReference type="OrthoDB" id="410267at2759"/>
<dbReference type="STRING" id="41047.A0A397HGH2"/>
<keyword evidence="8" id="KW-1185">Reference proteome</keyword>
<dbReference type="Proteomes" id="UP000215305">
    <property type="component" value="Unassembled WGS sequence"/>
</dbReference>
<protein>
    <recommendedName>
        <fullName evidence="6">Xylanolytic transcriptional activator regulatory domain-containing protein</fullName>
    </recommendedName>
</protein>
<dbReference type="RefSeq" id="XP_026616592.1">
    <property type="nucleotide sequence ID" value="XM_026757732.1"/>
</dbReference>
<feature type="compositionally biased region" description="Basic and acidic residues" evidence="5">
    <location>
        <begin position="635"/>
        <end position="645"/>
    </location>
</feature>
<proteinExistence type="predicted"/>